<evidence type="ECO:0000313" key="2">
    <source>
        <dbReference type="EMBL" id="GJG57711.1"/>
    </source>
</evidence>
<dbReference type="AlphaFoldDB" id="A0A9R1CUM0"/>
<dbReference type="PANTHER" id="PTHR36842:SF1">
    <property type="entry name" value="PROTEIN TOLB"/>
    <property type="match status" value="1"/>
</dbReference>
<reference evidence="2" key="1">
    <citation type="journal article" date="2022" name="Int. J. Syst. Evol. Microbiol.">
        <title>Prevotella lacticifex sp. nov., isolated from the rumen of cows.</title>
        <authorList>
            <person name="Shinkai T."/>
            <person name="Ikeyama N."/>
            <person name="Kumagai M."/>
            <person name="Ohmori H."/>
            <person name="Sakamoto M."/>
            <person name="Ohkuma M."/>
            <person name="Mitsumori M."/>
        </authorList>
    </citation>
    <scope>NUCLEOTIDE SEQUENCE</scope>
    <source>
        <strain evidence="2">R5076</strain>
    </source>
</reference>
<dbReference type="SUPFAM" id="SSF82171">
    <property type="entry name" value="DPP6 N-terminal domain-like"/>
    <property type="match status" value="1"/>
</dbReference>
<sequence>MIMLVSVALTTQAKKRFAITMTGENLATLTQVTDNQEPCLDPFGGDDGSPLYFSVRENKRYYNIYKKENPFSASMSQKTSGKNNNRYPCYNKNTDKLAFSCQQDGAYTSDIYTMFDNKGKALSQVTESSDAYESSPSFNKEGDLIVYDKIAYTYYRKANWATFLFGFGGNTVVVENSEIWMKNLKTGETTLLGNGYSPCFSPDGKSIAYVKYSSDAKSTSIWVMKIDGSEQVQITDAKKGFALNPRWSPDGKRLIFQSAKKDKKDADLYVVDTDGNNLTQLTINNSYDGQPYWTTDGYIYFVSDRGNEAGNYQIWRFKYE</sequence>
<evidence type="ECO:0000256" key="1">
    <source>
        <dbReference type="ARBA" id="ARBA00009820"/>
    </source>
</evidence>
<accession>A0A9R1CUM0</accession>
<dbReference type="Pfam" id="PF07676">
    <property type="entry name" value="PD40"/>
    <property type="match status" value="3"/>
</dbReference>
<comment type="similarity">
    <text evidence="1">Belongs to the TolB family.</text>
</comment>
<dbReference type="InterPro" id="IPR011659">
    <property type="entry name" value="WD40"/>
</dbReference>
<gene>
    <name evidence="2" type="ORF">PRLR5076_05620</name>
</gene>
<evidence type="ECO:0008006" key="4">
    <source>
        <dbReference type="Google" id="ProtNLM"/>
    </source>
</evidence>
<dbReference type="EMBL" id="BPUB01000001">
    <property type="protein sequence ID" value="GJG57711.1"/>
    <property type="molecule type" value="Genomic_DNA"/>
</dbReference>
<protein>
    <recommendedName>
        <fullName evidence="4">WD40-like protein</fullName>
    </recommendedName>
</protein>
<dbReference type="Gene3D" id="2.120.10.30">
    <property type="entry name" value="TolB, C-terminal domain"/>
    <property type="match status" value="2"/>
</dbReference>
<dbReference type="InterPro" id="IPR011042">
    <property type="entry name" value="6-blade_b-propeller_TolB-like"/>
</dbReference>
<proteinExistence type="inferred from homology"/>
<comment type="caution">
    <text evidence="2">The sequence shown here is derived from an EMBL/GenBank/DDBJ whole genome shotgun (WGS) entry which is preliminary data.</text>
</comment>
<evidence type="ECO:0000313" key="3">
    <source>
        <dbReference type="Proteomes" id="UP000825483"/>
    </source>
</evidence>
<organism evidence="2 3">
    <name type="scientific">Prevotella lacticifex</name>
    <dbReference type="NCBI Taxonomy" id="2854755"/>
    <lineage>
        <taxon>Bacteria</taxon>
        <taxon>Pseudomonadati</taxon>
        <taxon>Bacteroidota</taxon>
        <taxon>Bacteroidia</taxon>
        <taxon>Bacteroidales</taxon>
        <taxon>Prevotellaceae</taxon>
        <taxon>Prevotella</taxon>
    </lineage>
</organism>
<name>A0A9R1CUM0_9BACT</name>
<dbReference type="Proteomes" id="UP000825483">
    <property type="component" value="Unassembled WGS sequence"/>
</dbReference>
<keyword evidence="3" id="KW-1185">Reference proteome</keyword>
<dbReference type="PANTHER" id="PTHR36842">
    <property type="entry name" value="PROTEIN TOLB HOMOLOG"/>
    <property type="match status" value="1"/>
</dbReference>
<dbReference type="SUPFAM" id="SSF69304">
    <property type="entry name" value="Tricorn protease N-terminal domain"/>
    <property type="match status" value="1"/>
</dbReference>